<dbReference type="OrthoDB" id="257292at2157"/>
<keyword evidence="4" id="KW-1185">Reference proteome</keyword>
<dbReference type="GeneID" id="9419669"/>
<dbReference type="HOGENOM" id="CLU_1363613_0_0_2"/>
<dbReference type="EMBL" id="CP002062">
    <property type="protein sequence ID" value="ADJ15243.1"/>
    <property type="molecule type" value="Genomic_DNA"/>
</dbReference>
<dbReference type="eggNOG" id="arCOG10183">
    <property type="taxonomic scope" value="Archaea"/>
</dbReference>
<reference evidence="2 4" key="2">
    <citation type="journal article" date="2014" name="PLoS Genet.">
        <title>Phylogenetically driven sequencing of extremely halophilic archaea reveals strategies for static and dynamic osmo-response.</title>
        <authorList>
            <person name="Becker E.A."/>
            <person name="Seitzer P.M."/>
            <person name="Tritt A."/>
            <person name="Larsen D."/>
            <person name="Krusor M."/>
            <person name="Yao A.I."/>
            <person name="Wu D."/>
            <person name="Madern D."/>
            <person name="Eisen J.A."/>
            <person name="Darling A.E."/>
            <person name="Facciotti M.T."/>
        </authorList>
    </citation>
    <scope>NUCLEOTIDE SEQUENCE [LARGE SCALE GENOMIC DNA]</scope>
    <source>
        <strain evidence="2">B3</strain>
        <strain evidence="4">DSM 18796 / CECT 7217 / JCM 14584 / KCTC 4019 / B3</strain>
    </source>
</reference>
<dbReference type="Proteomes" id="UP000000390">
    <property type="component" value="Chromosome"/>
</dbReference>
<sequence length="200" mass="22917">MDSAPNRLNAARRAIKPPIHRLFDWAFGGYAMTDNTEEEYVGTVQMSQPELETLLANAGFRRNVVSSLKVRIDGNISDGSWAWRESPLADWQLHVILHDVGESVEVYAHWEYSWITNPIKHYAATGCSPERGVEMTRTFLGNYHSGTYPDGIPFEIESFYWRKPWYLTRLHNVSERVNGGAERLEKWASGVKRSISARRS</sequence>
<proteinExistence type="predicted"/>
<organism evidence="1 3">
    <name type="scientific">Halalkalicoccus jeotgali (strain DSM 18796 / CECT 7217 / JCM 14584 / KCTC 4019 / B3)</name>
    <dbReference type="NCBI Taxonomy" id="795797"/>
    <lineage>
        <taxon>Archaea</taxon>
        <taxon>Methanobacteriati</taxon>
        <taxon>Methanobacteriota</taxon>
        <taxon>Stenosarchaea group</taxon>
        <taxon>Halobacteria</taxon>
        <taxon>Halobacteriales</taxon>
        <taxon>Halococcaceae</taxon>
        <taxon>Halalkalicoccus</taxon>
    </lineage>
</organism>
<evidence type="ECO:0000313" key="1">
    <source>
        <dbReference type="EMBL" id="ADJ15243.1"/>
    </source>
</evidence>
<accession>D8J3D6</accession>
<gene>
    <name evidence="1" type="ordered locus">HacjB3_09300</name>
    <name evidence="2" type="ORF">C497_13376</name>
</gene>
<dbReference type="PATRIC" id="fig|795797.18.peg.1855"/>
<name>D8J3D6_HALJB</name>
<evidence type="ECO:0000313" key="3">
    <source>
        <dbReference type="Proteomes" id="UP000000390"/>
    </source>
</evidence>
<protein>
    <submittedName>
        <fullName evidence="1">Uncharacterized protein</fullName>
    </submittedName>
</protein>
<dbReference type="KEGG" id="hje:HacjB3_09300"/>
<dbReference type="RefSeq" id="WP_008417288.1">
    <property type="nucleotide sequence ID" value="NC_014297.1"/>
</dbReference>
<dbReference type="STRING" id="795797.HacjB3_09300"/>
<dbReference type="AlphaFoldDB" id="D8J3D6"/>
<reference evidence="1 3" key="1">
    <citation type="journal article" date="2010" name="J. Bacteriol.">
        <title>Complete genome sequence of Halalkalicoccus jeotgali B3(T), an extremely halophilic archaeon.</title>
        <authorList>
            <person name="Roh S.W."/>
            <person name="Nam Y.D."/>
            <person name="Nam S.H."/>
            <person name="Choi S.H."/>
            <person name="Park H.S."/>
            <person name="Bae J.W."/>
        </authorList>
    </citation>
    <scope>NUCLEOTIDE SEQUENCE [LARGE SCALE GENOMIC DNA]</scope>
    <source>
        <strain evidence="1">B3</strain>
        <strain evidence="3">DSM 18796 / CECT 7217 / JCM 14584 / KCTC 4019 / B3</strain>
    </source>
</reference>
<dbReference type="Proteomes" id="UP000011645">
    <property type="component" value="Unassembled WGS sequence"/>
</dbReference>
<evidence type="ECO:0000313" key="2">
    <source>
        <dbReference type="EMBL" id="ELY35336.1"/>
    </source>
</evidence>
<evidence type="ECO:0000313" key="4">
    <source>
        <dbReference type="Proteomes" id="UP000011645"/>
    </source>
</evidence>
<dbReference type="EMBL" id="AOHV01000034">
    <property type="protein sequence ID" value="ELY35336.1"/>
    <property type="molecule type" value="Genomic_DNA"/>
</dbReference>